<dbReference type="AlphaFoldDB" id="A0A151N1U0"/>
<gene>
    <name evidence="1" type="ORF">Y1Q_0008333</name>
</gene>
<organism evidence="1 2">
    <name type="scientific">Alligator mississippiensis</name>
    <name type="common">American alligator</name>
    <dbReference type="NCBI Taxonomy" id="8496"/>
    <lineage>
        <taxon>Eukaryota</taxon>
        <taxon>Metazoa</taxon>
        <taxon>Chordata</taxon>
        <taxon>Craniata</taxon>
        <taxon>Vertebrata</taxon>
        <taxon>Euteleostomi</taxon>
        <taxon>Archelosauria</taxon>
        <taxon>Archosauria</taxon>
        <taxon>Crocodylia</taxon>
        <taxon>Alligatoridae</taxon>
        <taxon>Alligatorinae</taxon>
        <taxon>Alligator</taxon>
    </lineage>
</organism>
<comment type="caution">
    <text evidence="1">The sequence shown here is derived from an EMBL/GenBank/DDBJ whole genome shotgun (WGS) entry which is preliminary data.</text>
</comment>
<reference evidence="1 2" key="1">
    <citation type="journal article" date="2012" name="Genome Biol.">
        <title>Sequencing three crocodilian genomes to illuminate the evolution of archosaurs and amniotes.</title>
        <authorList>
            <person name="St John J.A."/>
            <person name="Braun E.L."/>
            <person name="Isberg S.R."/>
            <person name="Miles L.G."/>
            <person name="Chong A.Y."/>
            <person name="Gongora J."/>
            <person name="Dalzell P."/>
            <person name="Moran C."/>
            <person name="Bed'hom B."/>
            <person name="Abzhanov A."/>
            <person name="Burgess S.C."/>
            <person name="Cooksey A.M."/>
            <person name="Castoe T.A."/>
            <person name="Crawford N.G."/>
            <person name="Densmore L.D."/>
            <person name="Drew J.C."/>
            <person name="Edwards S.V."/>
            <person name="Faircloth B.C."/>
            <person name="Fujita M.K."/>
            <person name="Greenwold M.J."/>
            <person name="Hoffmann F.G."/>
            <person name="Howard J.M."/>
            <person name="Iguchi T."/>
            <person name="Janes D.E."/>
            <person name="Khan S.Y."/>
            <person name="Kohno S."/>
            <person name="de Koning A.J."/>
            <person name="Lance S.L."/>
            <person name="McCarthy F.M."/>
            <person name="McCormack J.E."/>
            <person name="Merchant M.E."/>
            <person name="Peterson D.G."/>
            <person name="Pollock D.D."/>
            <person name="Pourmand N."/>
            <person name="Raney B.J."/>
            <person name="Roessler K.A."/>
            <person name="Sanford J.R."/>
            <person name="Sawyer R.H."/>
            <person name="Schmidt C.J."/>
            <person name="Triplett E.W."/>
            <person name="Tuberville T.D."/>
            <person name="Venegas-Anaya M."/>
            <person name="Howard J.T."/>
            <person name="Jarvis E.D."/>
            <person name="Guillette L.J.Jr."/>
            <person name="Glenn T.C."/>
            <person name="Green R.E."/>
            <person name="Ray D.A."/>
        </authorList>
    </citation>
    <scope>NUCLEOTIDE SEQUENCE [LARGE SCALE GENOMIC DNA]</scope>
    <source>
        <strain evidence="1">KSC_2009_1</strain>
    </source>
</reference>
<accession>A0A151N1U0</accession>
<evidence type="ECO:0000313" key="2">
    <source>
        <dbReference type="Proteomes" id="UP000050525"/>
    </source>
</evidence>
<name>A0A151N1U0_ALLMI</name>
<keyword evidence="2" id="KW-1185">Reference proteome</keyword>
<sequence length="87" mass="9771">MVCVCVKLQFLNRGREQVSVPPGMFCSGLDGRTASAVTFWKGWSKSRELPRNFSYSTNQDCSASLSSLVEDLVWFSWSVPLGFLRSE</sequence>
<evidence type="ECO:0000313" key="1">
    <source>
        <dbReference type="EMBL" id="KYO30718.1"/>
    </source>
</evidence>
<dbReference type="Proteomes" id="UP000050525">
    <property type="component" value="Unassembled WGS sequence"/>
</dbReference>
<protein>
    <submittedName>
        <fullName evidence="1">Uncharacterized protein</fullName>
    </submittedName>
</protein>
<proteinExistence type="predicted"/>
<dbReference type="EMBL" id="AKHW03004154">
    <property type="protein sequence ID" value="KYO30718.1"/>
    <property type="molecule type" value="Genomic_DNA"/>
</dbReference>